<dbReference type="AlphaFoldDB" id="F0XLR7"/>
<evidence type="ECO:0000313" key="2">
    <source>
        <dbReference type="EMBL" id="EFX01357.1"/>
    </source>
</evidence>
<feature type="compositionally biased region" description="Gly residues" evidence="1">
    <location>
        <begin position="1"/>
        <end position="11"/>
    </location>
</feature>
<dbReference type="EMBL" id="GL629794">
    <property type="protein sequence ID" value="EFX01357.1"/>
    <property type="molecule type" value="Genomic_DNA"/>
</dbReference>
<dbReference type="RefSeq" id="XP_014170839.1">
    <property type="nucleotide sequence ID" value="XM_014315364.1"/>
</dbReference>
<proteinExistence type="predicted"/>
<sequence length="355" mass="37762">MGKPRSGGGAGPNSRKTVIRHPADTSTTTADVRSDRQQQQRIISFSQQQRLLDVFAAALRPTLASPQLAAALQAVKRALFERDFAGAFLGGTGGPADGGIADGGTREAGGNAHIHTPPPLDAYAARWSPTRALCYAAILSSPLVLQRWQANTTAKQPLRMVALGGGAAETVAFGALLADGLVDAGPGPDRGHIVLVDSAPWSSVVQKLCAAMTMTTATTDDLRQPSPLIHPSDRLAVDVRQLDILQLFTAGGLGAAAAFLLRMTAATAAAPGTLLLVVDSPGSYAETTVGTQARRYPMRWLLDKILLQDASDAQLGPAWTRLHQDDSIWLRLPPALVYPIRLEDMRYQIHLYVRT</sequence>
<dbReference type="eggNOG" id="ENOG502QR34">
    <property type="taxonomic scope" value="Eukaryota"/>
</dbReference>
<keyword evidence="3" id="KW-1185">Reference proteome</keyword>
<dbReference type="HOGENOM" id="CLU_028833_1_0_1"/>
<dbReference type="GeneID" id="25979716"/>
<reference evidence="2 3" key="1">
    <citation type="journal article" date="2011" name="Proc. Natl. Acad. Sci. U.S.A.">
        <title>Genome and transcriptome analyses of the mountain pine beetle-fungal symbiont Grosmannia clavigera, a lodgepole pine pathogen.</title>
        <authorList>
            <person name="DiGuistini S."/>
            <person name="Wang Y."/>
            <person name="Liao N.Y."/>
            <person name="Taylor G."/>
            <person name="Tanguay P."/>
            <person name="Feau N."/>
            <person name="Henrissat B."/>
            <person name="Chan S.K."/>
            <person name="Hesse-Orce U."/>
            <person name="Alamouti S.M."/>
            <person name="Tsui C.K.M."/>
            <person name="Docking R.T."/>
            <person name="Levasseur A."/>
            <person name="Haridas S."/>
            <person name="Robertson G."/>
            <person name="Birol I."/>
            <person name="Holt R.A."/>
            <person name="Marra M.A."/>
            <person name="Hamelin R.C."/>
            <person name="Hirst M."/>
            <person name="Jones S.J.M."/>
            <person name="Bohlmann J."/>
            <person name="Breuil C."/>
        </authorList>
    </citation>
    <scope>NUCLEOTIDE SEQUENCE [LARGE SCALE GENOMIC DNA]</scope>
    <source>
        <strain evidence="3">kw1407 / UAMH 11150</strain>
    </source>
</reference>
<dbReference type="STRING" id="655863.F0XLR7"/>
<dbReference type="Proteomes" id="UP000007796">
    <property type="component" value="Unassembled WGS sequence"/>
</dbReference>
<accession>F0XLR7</accession>
<dbReference type="OrthoDB" id="6419443at2759"/>
<feature type="region of interest" description="Disordered" evidence="1">
    <location>
        <begin position="1"/>
        <end position="35"/>
    </location>
</feature>
<evidence type="ECO:0000313" key="3">
    <source>
        <dbReference type="Proteomes" id="UP000007796"/>
    </source>
</evidence>
<protein>
    <submittedName>
        <fullName evidence="2">Ylr063wp-like protein</fullName>
    </submittedName>
</protein>
<dbReference type="InterPro" id="IPR021463">
    <property type="entry name" value="Methyltransf_34"/>
</dbReference>
<organism evidence="3">
    <name type="scientific">Grosmannia clavigera (strain kw1407 / UAMH 11150)</name>
    <name type="common">Blue stain fungus</name>
    <name type="synonym">Graphiocladiella clavigera</name>
    <dbReference type="NCBI Taxonomy" id="655863"/>
    <lineage>
        <taxon>Eukaryota</taxon>
        <taxon>Fungi</taxon>
        <taxon>Dikarya</taxon>
        <taxon>Ascomycota</taxon>
        <taxon>Pezizomycotina</taxon>
        <taxon>Sordariomycetes</taxon>
        <taxon>Sordariomycetidae</taxon>
        <taxon>Ophiostomatales</taxon>
        <taxon>Ophiostomataceae</taxon>
        <taxon>Leptographium</taxon>
    </lineage>
</organism>
<dbReference type="Pfam" id="PF11312">
    <property type="entry name" value="Methyltransf_34"/>
    <property type="match status" value="1"/>
</dbReference>
<dbReference type="InParanoid" id="F0XLR7"/>
<evidence type="ECO:0000256" key="1">
    <source>
        <dbReference type="SAM" id="MobiDB-lite"/>
    </source>
</evidence>
<dbReference type="FunCoup" id="F0XLR7">
    <property type="interactions" value="24"/>
</dbReference>
<name>F0XLR7_GROCL</name>
<gene>
    <name evidence="2" type="ORF">CMQ_6299</name>
</gene>